<organism evidence="2 3">
    <name type="scientific">Paenibacillus auburnensis</name>
    <dbReference type="NCBI Taxonomy" id="2905649"/>
    <lineage>
        <taxon>Bacteria</taxon>
        <taxon>Bacillati</taxon>
        <taxon>Bacillota</taxon>
        <taxon>Bacilli</taxon>
        <taxon>Bacillales</taxon>
        <taxon>Paenibacillaceae</taxon>
        <taxon>Paenibacillus</taxon>
    </lineage>
</organism>
<dbReference type="InterPro" id="IPR050229">
    <property type="entry name" value="GlpE_sulfurtransferase"/>
</dbReference>
<dbReference type="InterPro" id="IPR036873">
    <property type="entry name" value="Rhodanese-like_dom_sf"/>
</dbReference>
<dbReference type="CDD" id="cd00158">
    <property type="entry name" value="RHOD"/>
    <property type="match status" value="1"/>
</dbReference>
<accession>A0ABN8FTH2</accession>
<dbReference type="Proteomes" id="UP000838324">
    <property type="component" value="Unassembled WGS sequence"/>
</dbReference>
<dbReference type="EMBL" id="CAKMMG010000001">
    <property type="protein sequence ID" value="CAH1192136.1"/>
    <property type="molecule type" value="Genomic_DNA"/>
</dbReference>
<dbReference type="RefSeq" id="WP_236330097.1">
    <property type="nucleotide sequence ID" value="NZ_CAKMMG010000001.1"/>
</dbReference>
<name>A0ABN8FTH2_9BACL</name>
<sequence>MAFKISKVITPQKVAAQLKNGESLKLLDVREPGEWAEGHIAGAKHIPLGLLLERQQELDPAQETIVICRSGSRSGLACELLTEKGFNVVNMTGGLNAWTDKLVRD</sequence>
<keyword evidence="2" id="KW-0808">Transferase</keyword>
<dbReference type="InterPro" id="IPR001763">
    <property type="entry name" value="Rhodanese-like_dom"/>
</dbReference>
<dbReference type="SUPFAM" id="SSF52821">
    <property type="entry name" value="Rhodanese/Cell cycle control phosphatase"/>
    <property type="match status" value="1"/>
</dbReference>
<dbReference type="Gene3D" id="3.40.250.10">
    <property type="entry name" value="Rhodanese-like domain"/>
    <property type="match status" value="1"/>
</dbReference>
<dbReference type="PANTHER" id="PTHR43031:SF17">
    <property type="entry name" value="SULFURTRANSFERASE YTWF-RELATED"/>
    <property type="match status" value="1"/>
</dbReference>
<dbReference type="EC" id="2.8.1.-" evidence="2"/>
<evidence type="ECO:0000259" key="1">
    <source>
        <dbReference type="PROSITE" id="PS50206"/>
    </source>
</evidence>
<dbReference type="Pfam" id="PF00581">
    <property type="entry name" value="Rhodanese"/>
    <property type="match status" value="1"/>
</dbReference>
<evidence type="ECO:0000313" key="2">
    <source>
        <dbReference type="EMBL" id="CAH1192136.1"/>
    </source>
</evidence>
<comment type="caution">
    <text evidence="2">The sequence shown here is derived from an EMBL/GenBank/DDBJ whole genome shotgun (WGS) entry which is preliminary data.</text>
</comment>
<dbReference type="PROSITE" id="PS50206">
    <property type="entry name" value="RHODANESE_3"/>
    <property type="match status" value="1"/>
</dbReference>
<feature type="domain" description="Rhodanese" evidence="1">
    <location>
        <begin position="20"/>
        <end position="104"/>
    </location>
</feature>
<dbReference type="PANTHER" id="PTHR43031">
    <property type="entry name" value="FAD-DEPENDENT OXIDOREDUCTASE"/>
    <property type="match status" value="1"/>
</dbReference>
<keyword evidence="3" id="KW-1185">Reference proteome</keyword>
<gene>
    <name evidence="2" type="ORF">PAECIP111892_00863</name>
</gene>
<protein>
    <submittedName>
        <fullName evidence="2">Sulfurtransferase</fullName>
        <ecNumber evidence="2">2.8.1.-</ecNumber>
    </submittedName>
</protein>
<reference evidence="2" key="1">
    <citation type="submission" date="2022-01" db="EMBL/GenBank/DDBJ databases">
        <authorList>
            <person name="Criscuolo A."/>
        </authorList>
    </citation>
    <scope>NUCLEOTIDE SEQUENCE</scope>
    <source>
        <strain evidence="2">CIP111892</strain>
    </source>
</reference>
<evidence type="ECO:0000313" key="3">
    <source>
        <dbReference type="Proteomes" id="UP000838324"/>
    </source>
</evidence>
<dbReference type="SMART" id="SM00450">
    <property type="entry name" value="RHOD"/>
    <property type="match status" value="1"/>
</dbReference>
<proteinExistence type="predicted"/>
<dbReference type="GO" id="GO:0016740">
    <property type="term" value="F:transferase activity"/>
    <property type="evidence" value="ECO:0007669"/>
    <property type="project" value="UniProtKB-KW"/>
</dbReference>